<dbReference type="RefSeq" id="XP_070912967.1">
    <property type="nucleotide sequence ID" value="XM_071056866.1"/>
</dbReference>
<organism evidence="2 3">
    <name type="scientific">Madurella fahalii</name>
    <dbReference type="NCBI Taxonomy" id="1157608"/>
    <lineage>
        <taxon>Eukaryota</taxon>
        <taxon>Fungi</taxon>
        <taxon>Dikarya</taxon>
        <taxon>Ascomycota</taxon>
        <taxon>Pezizomycotina</taxon>
        <taxon>Sordariomycetes</taxon>
        <taxon>Sordariomycetidae</taxon>
        <taxon>Sordariales</taxon>
        <taxon>Sordariales incertae sedis</taxon>
        <taxon>Madurella</taxon>
    </lineage>
</organism>
<name>A0ABQ0G0P1_9PEZI</name>
<reference evidence="2 3" key="1">
    <citation type="submission" date="2024-09" db="EMBL/GenBank/DDBJ databases">
        <title>Itraconazole resistance in Madurella fahalii resulting from another homologue of gene encoding cytochrome P450 14-alpha sterol demethylase (CYP51).</title>
        <authorList>
            <person name="Yoshioka I."/>
            <person name="Fahal A.H."/>
            <person name="Kaneko S."/>
            <person name="Yaguchi T."/>
        </authorList>
    </citation>
    <scope>NUCLEOTIDE SEQUENCE [LARGE SCALE GENOMIC DNA]</scope>
    <source>
        <strain evidence="2 3">IFM 68171</strain>
    </source>
</reference>
<feature type="region of interest" description="Disordered" evidence="1">
    <location>
        <begin position="1"/>
        <end position="72"/>
    </location>
</feature>
<evidence type="ECO:0000313" key="2">
    <source>
        <dbReference type="EMBL" id="GAB1311234.1"/>
    </source>
</evidence>
<proteinExistence type="predicted"/>
<gene>
    <name evidence="2" type="ORF">MFIFM68171_01444</name>
</gene>
<evidence type="ECO:0000313" key="3">
    <source>
        <dbReference type="Proteomes" id="UP001628179"/>
    </source>
</evidence>
<feature type="compositionally biased region" description="Polar residues" evidence="1">
    <location>
        <begin position="48"/>
        <end position="60"/>
    </location>
</feature>
<comment type="caution">
    <text evidence="2">The sequence shown here is derived from an EMBL/GenBank/DDBJ whole genome shotgun (WGS) entry which is preliminary data.</text>
</comment>
<accession>A0ABQ0G0P1</accession>
<evidence type="ECO:0000256" key="1">
    <source>
        <dbReference type="SAM" id="MobiDB-lite"/>
    </source>
</evidence>
<dbReference type="EMBL" id="BAAFSV010000001">
    <property type="protein sequence ID" value="GAB1311234.1"/>
    <property type="molecule type" value="Genomic_DNA"/>
</dbReference>
<protein>
    <submittedName>
        <fullName evidence="2">Uncharacterized protein</fullName>
    </submittedName>
</protein>
<dbReference type="GeneID" id="98172189"/>
<keyword evidence="3" id="KW-1185">Reference proteome</keyword>
<dbReference type="Proteomes" id="UP001628179">
    <property type="component" value="Unassembled WGS sequence"/>
</dbReference>
<sequence>MSDTANFDAVRSLQMLPPGWLEAGSGDNTARSTKSESREESSEIGSSDQASGSGNRSQAARNEAEEELQAAR</sequence>